<dbReference type="InterPro" id="IPR029156">
    <property type="entry name" value="CTC1"/>
</dbReference>
<dbReference type="Pfam" id="PF15489">
    <property type="entry name" value="CTC1"/>
    <property type="match status" value="1"/>
</dbReference>
<evidence type="ECO:0000256" key="3">
    <source>
        <dbReference type="ARBA" id="ARBA00006332"/>
    </source>
</evidence>
<evidence type="ECO:0000256" key="9">
    <source>
        <dbReference type="SAM" id="MobiDB-lite"/>
    </source>
</evidence>
<feature type="region of interest" description="Disordered" evidence="9">
    <location>
        <begin position="343"/>
        <end position="384"/>
    </location>
</feature>
<organism evidence="10 11">
    <name type="scientific">Porites evermanni</name>
    <dbReference type="NCBI Taxonomy" id="104178"/>
    <lineage>
        <taxon>Eukaryota</taxon>
        <taxon>Metazoa</taxon>
        <taxon>Cnidaria</taxon>
        <taxon>Anthozoa</taxon>
        <taxon>Hexacorallia</taxon>
        <taxon>Scleractinia</taxon>
        <taxon>Fungiina</taxon>
        <taxon>Poritidae</taxon>
        <taxon>Porites</taxon>
    </lineage>
</organism>
<evidence type="ECO:0000313" key="11">
    <source>
        <dbReference type="Proteomes" id="UP001159427"/>
    </source>
</evidence>
<evidence type="ECO:0000256" key="6">
    <source>
        <dbReference type="ARBA" id="ARBA00022895"/>
    </source>
</evidence>
<name>A0ABN8LZZ0_9CNID</name>
<comment type="caution">
    <text evidence="10">The sequence shown here is derived from an EMBL/GenBank/DDBJ whole genome shotgun (WGS) entry which is preliminary data.</text>
</comment>
<keyword evidence="11" id="KW-1185">Reference proteome</keyword>
<evidence type="ECO:0000256" key="7">
    <source>
        <dbReference type="ARBA" id="ARBA00023125"/>
    </source>
</evidence>
<gene>
    <name evidence="10" type="ORF">PEVE_00017162</name>
</gene>
<dbReference type="PANTHER" id="PTHR14865:SF2">
    <property type="entry name" value="CST COMPLEX SUBUNIT CTC1"/>
    <property type="match status" value="1"/>
</dbReference>
<keyword evidence="6" id="KW-0779">Telomere</keyword>
<protein>
    <recommendedName>
        <fullName evidence="4">CST complex subunit CTC1</fullName>
    </recommendedName>
</protein>
<evidence type="ECO:0000256" key="4">
    <source>
        <dbReference type="ARBA" id="ARBA00016175"/>
    </source>
</evidence>
<comment type="similarity">
    <text evidence="3">Belongs to the CTC1 family.</text>
</comment>
<evidence type="ECO:0000313" key="10">
    <source>
        <dbReference type="EMBL" id="CAH3022880.1"/>
    </source>
</evidence>
<feature type="compositionally biased region" description="Basic and acidic residues" evidence="9">
    <location>
        <begin position="359"/>
        <end position="371"/>
    </location>
</feature>
<dbReference type="EMBL" id="CALNXI010000237">
    <property type="protein sequence ID" value="CAH3022880.1"/>
    <property type="molecule type" value="Genomic_DNA"/>
</dbReference>
<sequence>MDEFLRRCKEEYCLGLERNEKSWLRSFYYDVEKCIRQNESDAEFAEVCFFALQKINQHQNEHDEKEAFSPWLLNHQVFSLDTLMKKDKDIVSGFLVSNAAKADTCNISVSGYRSISRIPSILLGYLTIHPKSAKPPATSGASYIEDNYTAVVCEITNPDRWCLDKLVVISEWNYVPQSCLPSVKLTNKCSANSERLVHVKDVQTGYIEITGKCIPVKATTRTAHDNKAVEFLTIEQIQEERSSAVNLNICGNIFALSPVHSMSIGKPFFLVKLSCIETNLTTSVVVQGDQFMFWHNFLQVGEAYVFRNLRETTMNKGTRNERRILASTRHSEFQKYQPGITVRSSRSIKRLQSDEEDKTEPKRLKIDKQGEDMSPIKSRQKLATTSRSVTAQEPLYRDVAAAKPKPPVNMSYTGVITKCLKPEAGVYELDEKIRLYINHQPCVNLGRGLRVGAHVTVHNVHLCRKGKKVLGLSCCTQSTVQIIKFSSLASPWKPFSPCESPLALLGQNLTLADYVDLLEMCDKVIEKFSPSYRTSQLVAYSARQNRKEIRDARHKESVLEQLLSFIRNGSVSNRALPRNIYDEFFEIPHECHPNRISELQFPWLPTVKEFLAAVNQKWAEEPWLNGQSKRITATQEKEEWMYKILTQDCFNHPVLLAGLLRSSSKTGGLRLVDQTGEVSCIVIPVDQQSADHDCVRNCCKTNCPYVQTWHSNAMIQISKFELITEKFRSSDLSQASLSEGGGRTYLQFSFENAKVLISKDTCNQREKGGSGRKKETDESVDQGLKNVTDAKGREFMCKILFMVRNCELPILRKLKEEVSYPCGVEIKIVAVQKSDVENVTAGSKSTTSERGDSCPSSCFTLSEFQLQRKNSALKLVKKSLCWSRFLHPGCFYVITEKVPEEESSWIFRNGNLEPLISVSSNMELERICWCESCRLVALSTDTRNSKEIGKVLDDLKEDFLRNDQLCTVDSILSDTAGQQEESENSMQQSRSSSMQISFRGVIVSRELRQSDSPSQRLPNGLVEVPKFGPIKVTAVKDLQLGFTLLSNAIILLRVQDLRSPNTISVYLDVRRTSYIYGMLPGAFVQFRRFVRKFSRTRNMYCTFEACSSIVVERRTFSNITDVQLNPRPPDNVTASTSAEENTTVLPNRYLVDLIRNETQGNFIQTISRLRCRVTAVQKASLRWLCKRCGELALRNECTSGCFSSAGYKFNAEARCVVEDGTGEAQLYIYDEIVQTLLKLSSQQWRHLQDLAMHTGELLYQRLWRGGTSHPQLNQGNQSSREAEAKMTLENYCCSSKLQRLVVLHCKLFRFSKSTASKTDQGYESRSIHLGLTEHSTLVLPKLLLRAVSITDVRPADEIRQLLQDAKV</sequence>
<proteinExistence type="inferred from homology"/>
<evidence type="ECO:0000256" key="5">
    <source>
        <dbReference type="ARBA" id="ARBA00022454"/>
    </source>
</evidence>
<evidence type="ECO:0000256" key="8">
    <source>
        <dbReference type="ARBA" id="ARBA00023242"/>
    </source>
</evidence>
<dbReference type="Proteomes" id="UP001159427">
    <property type="component" value="Unassembled WGS sequence"/>
</dbReference>
<keyword evidence="5" id="KW-0158">Chromosome</keyword>
<accession>A0ABN8LZZ0</accession>
<dbReference type="InterPro" id="IPR042617">
    <property type="entry name" value="CTC1-like"/>
</dbReference>
<keyword evidence="7" id="KW-0238">DNA-binding</keyword>
<evidence type="ECO:0000256" key="1">
    <source>
        <dbReference type="ARBA" id="ARBA00004123"/>
    </source>
</evidence>
<comment type="subcellular location">
    <subcellularLocation>
        <location evidence="2">Chromosome</location>
        <location evidence="2">Telomere</location>
    </subcellularLocation>
    <subcellularLocation>
        <location evidence="1">Nucleus</location>
    </subcellularLocation>
</comment>
<evidence type="ECO:0000256" key="2">
    <source>
        <dbReference type="ARBA" id="ARBA00004574"/>
    </source>
</evidence>
<keyword evidence="8" id="KW-0539">Nucleus</keyword>
<dbReference type="PANTHER" id="PTHR14865">
    <property type="entry name" value="CST COMPLEX SUBUNIT CTC1"/>
    <property type="match status" value="1"/>
</dbReference>
<reference evidence="10 11" key="1">
    <citation type="submission" date="2022-05" db="EMBL/GenBank/DDBJ databases">
        <authorList>
            <consortium name="Genoscope - CEA"/>
            <person name="William W."/>
        </authorList>
    </citation>
    <scope>NUCLEOTIDE SEQUENCE [LARGE SCALE GENOMIC DNA]</scope>
</reference>